<dbReference type="RefSeq" id="WP_279528509.1">
    <property type="nucleotide sequence ID" value="NZ_CP122312.1"/>
</dbReference>
<protein>
    <submittedName>
        <fullName evidence="4">GNAT family N-acetyltransferase</fullName>
        <ecNumber evidence="4">2.3.-.-</ecNumber>
    </submittedName>
</protein>
<dbReference type="AlphaFoldDB" id="A0ABD5ZAB9"/>
<proteinExistence type="predicted"/>
<name>A0ABD5ZAB9_9EURY</name>
<evidence type="ECO:0000313" key="5">
    <source>
        <dbReference type="Proteomes" id="UP001596447"/>
    </source>
</evidence>
<evidence type="ECO:0000313" key="3">
    <source>
        <dbReference type="EMBL" id="MFC7201807.1"/>
    </source>
</evidence>
<comment type="caution">
    <text evidence="4">The sequence shown here is derived from an EMBL/GenBank/DDBJ whole genome shotgun (WGS) entry which is preliminary data.</text>
</comment>
<evidence type="ECO:0000313" key="4">
    <source>
        <dbReference type="EMBL" id="MFC7201882.1"/>
    </source>
</evidence>
<gene>
    <name evidence="2" type="ORF">ACFQJ9_20580</name>
    <name evidence="3" type="ORF">ACFQJ9_20795</name>
    <name evidence="4" type="ORF">ACFQJ9_21225</name>
</gene>
<reference evidence="5" key="2">
    <citation type="journal article" date="2019" name="Int. J. Syst. Evol. Microbiol.">
        <title>The Global Catalogue of Microorganisms (GCM) 10K type strain sequencing project: providing services to taxonomists for standard genome sequencing and annotation.</title>
        <authorList>
            <consortium name="The Broad Institute Genomics Platform"/>
            <consortium name="The Broad Institute Genome Sequencing Center for Infectious Disease"/>
            <person name="Wu L."/>
            <person name="Ma J."/>
        </authorList>
    </citation>
    <scope>NUCLEOTIDE SEQUENCE [LARGE SCALE GENOMIC DNA]</scope>
    <source>
        <strain evidence="5">XZGYJ-43</strain>
    </source>
</reference>
<dbReference type="GO" id="GO:0016746">
    <property type="term" value="F:acyltransferase activity"/>
    <property type="evidence" value="ECO:0007669"/>
    <property type="project" value="UniProtKB-KW"/>
</dbReference>
<dbReference type="EMBL" id="JBHTAR010000012">
    <property type="protein sequence ID" value="MFC7201882.1"/>
    <property type="molecule type" value="Genomic_DNA"/>
</dbReference>
<dbReference type="PANTHER" id="PTHR43441:SF2">
    <property type="entry name" value="FAMILY ACETYLTRANSFERASE, PUTATIVE (AFU_ORTHOLOGUE AFUA_7G00850)-RELATED"/>
    <property type="match status" value="1"/>
</dbReference>
<feature type="domain" description="N-acetyltransferase" evidence="1">
    <location>
        <begin position="40"/>
        <end position="188"/>
    </location>
</feature>
<dbReference type="EMBL" id="JBHTAR010000011">
    <property type="protein sequence ID" value="MFC7201773.1"/>
    <property type="molecule type" value="Genomic_DNA"/>
</dbReference>
<dbReference type="InterPro" id="IPR051908">
    <property type="entry name" value="Ribosomal_N-acetyltransferase"/>
</dbReference>
<dbReference type="InterPro" id="IPR016181">
    <property type="entry name" value="Acyl_CoA_acyltransferase"/>
</dbReference>
<dbReference type="PROSITE" id="PS51186">
    <property type="entry name" value="GNAT"/>
    <property type="match status" value="1"/>
</dbReference>
<dbReference type="PANTHER" id="PTHR43441">
    <property type="entry name" value="RIBOSOMAL-PROTEIN-SERINE ACETYLTRANSFERASE"/>
    <property type="match status" value="1"/>
</dbReference>
<dbReference type="EC" id="2.3.-.-" evidence="4"/>
<keyword evidence="4" id="KW-0808">Transferase</keyword>
<dbReference type="Gene3D" id="3.40.630.30">
    <property type="match status" value="1"/>
</dbReference>
<reference evidence="4" key="3">
    <citation type="submission" date="2024-09" db="EMBL/GenBank/DDBJ databases">
        <authorList>
            <person name="Sun Q."/>
        </authorList>
    </citation>
    <scope>NUCLEOTIDE SEQUENCE</scope>
    <source>
        <strain evidence="4">NBRC 114356</strain>
    </source>
</reference>
<dbReference type="EMBL" id="JBHTAR010000012">
    <property type="protein sequence ID" value="MFC7201807.1"/>
    <property type="molecule type" value="Genomic_DNA"/>
</dbReference>
<organism evidence="4 5">
    <name type="scientific">Halospeciosus flavus</name>
    <dbReference type="NCBI Taxonomy" id="3032283"/>
    <lineage>
        <taxon>Archaea</taxon>
        <taxon>Methanobacteriati</taxon>
        <taxon>Methanobacteriota</taxon>
        <taxon>Stenosarchaea group</taxon>
        <taxon>Halobacteria</taxon>
        <taxon>Halobacteriales</taxon>
        <taxon>Halobacteriaceae</taxon>
        <taxon>Halospeciosus</taxon>
    </lineage>
</organism>
<dbReference type="Proteomes" id="UP001596447">
    <property type="component" value="Unassembled WGS sequence"/>
</dbReference>
<keyword evidence="4" id="KW-0012">Acyltransferase</keyword>
<evidence type="ECO:0000259" key="1">
    <source>
        <dbReference type="PROSITE" id="PS51186"/>
    </source>
</evidence>
<evidence type="ECO:0000313" key="2">
    <source>
        <dbReference type="EMBL" id="MFC7201773.1"/>
    </source>
</evidence>
<keyword evidence="5" id="KW-1185">Reference proteome</keyword>
<accession>A0ABD5ZAB9</accession>
<sequence length="197" mass="21968">MFPETLVSERLRLERLTDELVDVYDLYALCGGAQGTGGDVAVRPDVGAGGALLDFPHATVKETYDFLGESQRRWREGEAATYGVTVEGDVVGLATLEPDWERRTGNLALWLAPAERGREYAQEVGDLLVDVVFDDLDLDLVAVHHDVGADTARRALEKFLERNGGRFEARIRNAVNRGGELVDQRRYTLSRAEYRDE</sequence>
<reference evidence="4" key="1">
    <citation type="journal article" date="2014" name="Int. J. Syst. Evol. Microbiol.">
        <title>Complete genome sequence of Corynebacterium casei LMG S-19264T (=DSM 44701T), isolated from a smear-ripened cheese.</title>
        <authorList>
            <consortium name="US DOE Joint Genome Institute (JGI-PGF)"/>
            <person name="Walter F."/>
            <person name="Albersmeier A."/>
            <person name="Kalinowski J."/>
            <person name="Ruckert C."/>
        </authorList>
    </citation>
    <scope>NUCLEOTIDE SEQUENCE [LARGE SCALE GENOMIC DNA]</scope>
    <source>
        <strain evidence="4">NBRC 114356</strain>
    </source>
</reference>
<dbReference type="SUPFAM" id="SSF55729">
    <property type="entry name" value="Acyl-CoA N-acyltransferases (Nat)"/>
    <property type="match status" value="1"/>
</dbReference>
<dbReference type="InterPro" id="IPR000182">
    <property type="entry name" value="GNAT_dom"/>
</dbReference>
<dbReference type="Pfam" id="PF13302">
    <property type="entry name" value="Acetyltransf_3"/>
    <property type="match status" value="1"/>
</dbReference>